<dbReference type="Pfam" id="PF19545">
    <property type="entry name" value="DUF6069"/>
    <property type="match status" value="1"/>
</dbReference>
<feature type="transmembrane region" description="Helical" evidence="1">
    <location>
        <begin position="58"/>
        <end position="80"/>
    </location>
</feature>
<feature type="transmembrane region" description="Helical" evidence="1">
    <location>
        <begin position="12"/>
        <end position="38"/>
    </location>
</feature>
<organism evidence="2 3">
    <name type="scientific">Kouleothrix aurantiaca</name>
    <dbReference type="NCBI Taxonomy" id="186479"/>
    <lineage>
        <taxon>Bacteria</taxon>
        <taxon>Bacillati</taxon>
        <taxon>Chloroflexota</taxon>
        <taxon>Chloroflexia</taxon>
        <taxon>Chloroflexales</taxon>
        <taxon>Roseiflexineae</taxon>
        <taxon>Roseiflexaceae</taxon>
        <taxon>Kouleothrix</taxon>
    </lineage>
</organism>
<sequence length="135" mass="13984">MPNSAERVPTGRLWLLALAAAGIAAVVNLLIWLLAGMINIPLNVQMGGPEAPVVPLSAGPVIVMSVVPAIAGAALLWLLGRVTARPFRWFTIIAVVVLLLSLAGPLLLPVALANKLVLSLMHVVAAGVIVGILRK</sequence>
<dbReference type="Proteomes" id="UP000050509">
    <property type="component" value="Unassembled WGS sequence"/>
</dbReference>
<keyword evidence="1" id="KW-0812">Transmembrane</keyword>
<accession>A0A0P9D3P6</accession>
<comment type="caution">
    <text evidence="2">The sequence shown here is derived from an EMBL/GenBank/DDBJ whole genome shotgun (WGS) entry which is preliminary data.</text>
</comment>
<reference evidence="2 3" key="1">
    <citation type="submission" date="2015-09" db="EMBL/GenBank/DDBJ databases">
        <title>Draft genome sequence of Kouleothrix aurantiaca JCM 19913.</title>
        <authorList>
            <person name="Hemp J."/>
        </authorList>
    </citation>
    <scope>NUCLEOTIDE SEQUENCE [LARGE SCALE GENOMIC DNA]</scope>
    <source>
        <strain evidence="2 3">COM-B</strain>
    </source>
</reference>
<gene>
    <name evidence="2" type="ORF">SE17_30120</name>
</gene>
<dbReference type="AlphaFoldDB" id="A0A0P9D3P6"/>
<protein>
    <submittedName>
        <fullName evidence="2">Uncharacterized protein</fullName>
    </submittedName>
</protein>
<evidence type="ECO:0000313" key="3">
    <source>
        <dbReference type="Proteomes" id="UP000050509"/>
    </source>
</evidence>
<keyword evidence="1" id="KW-0472">Membrane</keyword>
<name>A0A0P9D3P6_9CHLR</name>
<evidence type="ECO:0000256" key="1">
    <source>
        <dbReference type="SAM" id="Phobius"/>
    </source>
</evidence>
<proteinExistence type="predicted"/>
<dbReference type="EMBL" id="LJCR01001694">
    <property type="protein sequence ID" value="KPV49883.1"/>
    <property type="molecule type" value="Genomic_DNA"/>
</dbReference>
<evidence type="ECO:0000313" key="2">
    <source>
        <dbReference type="EMBL" id="KPV49883.1"/>
    </source>
</evidence>
<keyword evidence="3" id="KW-1185">Reference proteome</keyword>
<dbReference type="InterPro" id="IPR045713">
    <property type="entry name" value="DUF6069"/>
</dbReference>
<keyword evidence="1" id="KW-1133">Transmembrane helix</keyword>
<feature type="transmembrane region" description="Helical" evidence="1">
    <location>
        <begin position="116"/>
        <end position="133"/>
    </location>
</feature>
<feature type="transmembrane region" description="Helical" evidence="1">
    <location>
        <begin position="87"/>
        <end position="110"/>
    </location>
</feature>